<protein>
    <submittedName>
        <fullName evidence="2">Uncharacterized protein</fullName>
    </submittedName>
</protein>
<reference evidence="2 3" key="1">
    <citation type="submission" date="2019-07" db="EMBL/GenBank/DDBJ databases">
        <title>Whole genome shotgun sequence of Pseudonocardia sulfidoxydans NBRC 16205.</title>
        <authorList>
            <person name="Hosoyama A."/>
            <person name="Uohara A."/>
            <person name="Ohji S."/>
            <person name="Ichikawa N."/>
        </authorList>
    </citation>
    <scope>NUCLEOTIDE SEQUENCE [LARGE SCALE GENOMIC DNA]</scope>
    <source>
        <strain evidence="2 3">NBRC 16205</strain>
    </source>
</reference>
<proteinExistence type="predicted"/>
<organism evidence="2 3">
    <name type="scientific">Pseudonocardia sulfidoxydans NBRC 16205</name>
    <dbReference type="NCBI Taxonomy" id="1223511"/>
    <lineage>
        <taxon>Bacteria</taxon>
        <taxon>Bacillati</taxon>
        <taxon>Actinomycetota</taxon>
        <taxon>Actinomycetes</taxon>
        <taxon>Pseudonocardiales</taxon>
        <taxon>Pseudonocardiaceae</taxon>
        <taxon>Pseudonocardia</taxon>
    </lineage>
</organism>
<gene>
    <name evidence="2" type="ORF">PSU4_18020</name>
</gene>
<feature type="compositionally biased region" description="Basic and acidic residues" evidence="1">
    <location>
        <begin position="340"/>
        <end position="368"/>
    </location>
</feature>
<keyword evidence="3" id="KW-1185">Reference proteome</keyword>
<dbReference type="Proteomes" id="UP000321685">
    <property type="component" value="Unassembled WGS sequence"/>
</dbReference>
<evidence type="ECO:0000256" key="1">
    <source>
        <dbReference type="SAM" id="MobiDB-lite"/>
    </source>
</evidence>
<dbReference type="AlphaFoldDB" id="A0A511DIL0"/>
<comment type="caution">
    <text evidence="2">The sequence shown here is derived from an EMBL/GenBank/DDBJ whole genome shotgun (WGS) entry which is preliminary data.</text>
</comment>
<accession>A0A511DIL0</accession>
<evidence type="ECO:0000313" key="2">
    <source>
        <dbReference type="EMBL" id="GEL22848.1"/>
    </source>
</evidence>
<feature type="region of interest" description="Disordered" evidence="1">
    <location>
        <begin position="229"/>
        <end position="368"/>
    </location>
</feature>
<evidence type="ECO:0000313" key="3">
    <source>
        <dbReference type="Proteomes" id="UP000321685"/>
    </source>
</evidence>
<sequence length="368" mass="39844">MAVCRVRDDGGVTVVVGAAHRHPRGAEDAEQLRVGVPVAVAGPDRDQHDPRRHCGEELPQAVARAVVGHLEDVGAQRDAGGEQVGLCGDLDVAGEQHRTRPGLGPDHERPVVDGGAVVGIDVGGRVDGPEHVEHQPGPGQPLPGAQRHDARPRLPRLHAEAAQRCAGLTRGADRDPADGPAPQRARHPSDVVGVQVADDHEVERVHTQPGETGVDGPVVRAGVDEHRMAGCAGRQDERIALPDVARDDRPSDGRPAGGDDARRHQHEQHTDQHGDEQRPQPPRPDQHREHHDHDDEQQRADPSRRPRHDPALHGRGPVGDEDEPPDLGPRQPHAHLGGGRTHDRQQRGQDPEHRRGWDDGCREQVGHQ</sequence>
<name>A0A511DIL0_9PSEU</name>
<feature type="compositionally biased region" description="Basic and acidic residues" evidence="1">
    <location>
        <begin position="229"/>
        <end position="312"/>
    </location>
</feature>
<feature type="region of interest" description="Disordered" evidence="1">
    <location>
        <begin position="167"/>
        <end position="190"/>
    </location>
</feature>
<feature type="region of interest" description="Disordered" evidence="1">
    <location>
        <begin position="125"/>
        <end position="149"/>
    </location>
</feature>
<dbReference type="EMBL" id="BJVJ01000013">
    <property type="protein sequence ID" value="GEL22848.1"/>
    <property type="molecule type" value="Genomic_DNA"/>
</dbReference>